<reference evidence="5 6" key="1">
    <citation type="journal article" date="2008" name="ISME J.">
        <title>Comparative genomics of two ecotypes of the marine planktonic copiotroph Alteromonas macleodii suggests alternative lifestyles associated with different kinds of particulate organic matter.</title>
        <authorList>
            <person name="Ivars-Martinez E."/>
            <person name="Martin-Cuadrado A.B."/>
            <person name="D'Auria G."/>
            <person name="Mira A."/>
            <person name="Ferriera S."/>
            <person name="Johnson J."/>
            <person name="Friedman R."/>
            <person name="Rodriguez-Valera F."/>
        </authorList>
    </citation>
    <scope>NUCLEOTIDE SEQUENCE [LARGE SCALE GENOMIC DNA]</scope>
    <source>
        <strain evidence="6">DSM 17117 / CIP 110805 / LMG 28347 / Deep ecotype</strain>
    </source>
</reference>
<dbReference type="PROSITE" id="PS50893">
    <property type="entry name" value="ABC_TRANSPORTER_2"/>
    <property type="match status" value="2"/>
</dbReference>
<feature type="region of interest" description="Disordered" evidence="3">
    <location>
        <begin position="510"/>
        <end position="535"/>
    </location>
</feature>
<feature type="domain" description="ABC transporter" evidence="4">
    <location>
        <begin position="270"/>
        <end position="500"/>
    </location>
</feature>
<organism evidence="5 6">
    <name type="scientific">Alteromonas mediterranea (strain DSM 17117 / CIP 110805 / LMG 28347 / Deep ecotype)</name>
    <dbReference type="NCBI Taxonomy" id="1774373"/>
    <lineage>
        <taxon>Bacteria</taxon>
        <taxon>Pseudomonadati</taxon>
        <taxon>Pseudomonadota</taxon>
        <taxon>Gammaproteobacteria</taxon>
        <taxon>Alteromonadales</taxon>
        <taxon>Alteromonadaceae</taxon>
        <taxon>Alteromonas/Salinimonas group</taxon>
        <taxon>Alteromonas</taxon>
    </lineage>
</organism>
<evidence type="ECO:0000259" key="4">
    <source>
        <dbReference type="PROSITE" id="PS50893"/>
    </source>
</evidence>
<dbReference type="Pfam" id="PF00005">
    <property type="entry name" value="ABC_tran"/>
    <property type="match status" value="2"/>
</dbReference>
<dbReference type="InterPro" id="IPR017871">
    <property type="entry name" value="ABC_transporter-like_CS"/>
</dbReference>
<dbReference type="GO" id="GO:0016887">
    <property type="term" value="F:ATP hydrolysis activity"/>
    <property type="evidence" value="ECO:0007669"/>
    <property type="project" value="InterPro"/>
</dbReference>
<dbReference type="HOGENOM" id="CLU_000604_83_0_6"/>
<feature type="domain" description="ABC transporter" evidence="4">
    <location>
        <begin position="5"/>
        <end position="240"/>
    </location>
</feature>
<keyword evidence="6" id="KW-1185">Reference proteome</keyword>
<gene>
    <name evidence="5" type="ordered locus">MADE_1000635</name>
</gene>
<dbReference type="PROSITE" id="PS00211">
    <property type="entry name" value="ABC_TRANSPORTER_1"/>
    <property type="match status" value="1"/>
</dbReference>
<dbReference type="GO" id="GO:0005524">
    <property type="term" value="F:ATP binding"/>
    <property type="evidence" value="ECO:0007669"/>
    <property type="project" value="UniProtKB-KW"/>
</dbReference>
<dbReference type="PANTHER" id="PTHR43038">
    <property type="entry name" value="ATP-BINDING CASSETTE, SUB-FAMILY H, MEMBER 1"/>
    <property type="match status" value="1"/>
</dbReference>
<dbReference type="InterPro" id="IPR003593">
    <property type="entry name" value="AAA+_ATPase"/>
</dbReference>
<dbReference type="Gene3D" id="3.40.50.300">
    <property type="entry name" value="P-loop containing nucleotide triphosphate hydrolases"/>
    <property type="match status" value="2"/>
</dbReference>
<reference evidence="5 6" key="2">
    <citation type="journal article" date="2015" name="Antonie Van Leeuwenhoek">
        <title>Ecophysiological diversity of a novel member of the genus Alteromonas, and description of Alteromonas mediterranea sp. nov.</title>
        <authorList>
            <person name="Ivanova E.P."/>
            <person name="Lopez-Perez M."/>
            <person name="Zabalos M."/>
            <person name="Nguyen S.H."/>
            <person name="Webb H.K."/>
            <person name="Ryan J."/>
            <person name="Lagutin K."/>
            <person name="Vyssotski M."/>
            <person name="Crawford R.J."/>
            <person name="Rodriguez-Valera F."/>
        </authorList>
    </citation>
    <scope>NUCLEOTIDE SEQUENCE [LARGE SCALE GENOMIC DNA]</scope>
    <source>
        <strain evidence="6">DSM 17117 / CIP 110805 / LMG 28347 / Deep ecotype</strain>
    </source>
</reference>
<evidence type="ECO:0000313" key="5">
    <source>
        <dbReference type="EMBL" id="AEA96276.1"/>
    </source>
</evidence>
<evidence type="ECO:0000313" key="6">
    <source>
        <dbReference type="Proteomes" id="UP000001870"/>
    </source>
</evidence>
<dbReference type="SUPFAM" id="SSF52540">
    <property type="entry name" value="P-loop containing nucleoside triphosphate hydrolases"/>
    <property type="match status" value="2"/>
</dbReference>
<dbReference type="EMBL" id="CP001103">
    <property type="protein sequence ID" value="AEA96276.1"/>
    <property type="molecule type" value="Genomic_DNA"/>
</dbReference>
<proteinExistence type="predicted"/>
<dbReference type="CDD" id="cd03230">
    <property type="entry name" value="ABC_DR_subfamily_A"/>
    <property type="match status" value="2"/>
</dbReference>
<keyword evidence="1" id="KW-0547">Nucleotide-binding</keyword>
<name>F2G2R6_ALTMD</name>
<dbReference type="InterPro" id="IPR003439">
    <property type="entry name" value="ABC_transporter-like_ATP-bd"/>
</dbReference>
<feature type="compositionally biased region" description="Low complexity" evidence="3">
    <location>
        <begin position="510"/>
        <end position="519"/>
    </location>
</feature>
<accession>F2G2R6</accession>
<dbReference type="AlphaFoldDB" id="F2G2R6"/>
<dbReference type="KEGG" id="amc:MADE_1000635"/>
<dbReference type="SMART" id="SM00382">
    <property type="entry name" value="AAA"/>
    <property type="match status" value="2"/>
</dbReference>
<dbReference type="Proteomes" id="UP000001870">
    <property type="component" value="Chromosome"/>
</dbReference>
<keyword evidence="2 5" id="KW-0067">ATP-binding</keyword>
<sequence length="627" mass="68802">MGNIIECNSLTVRYKSTTAIHNLALSIPAGLTVGVIGPDGVGKSTLLSLIAGERVMQKGQLQVLGGDMRDEKHRAAICSDIAYMPQGLGKNLYPTLSVEENLQFFAKLFGHNRAQRRARIDILTKRTGLYPFLSRPAGKLSGGMKQKLGLCCALIHDPRLLILDEPTTGVDPLARSQFWSLIKDIRKTQPNITVLVATAYMDEAQQFDHLIALNAGEILASGSPKSLLSETQTSNLEAAFIALLPADAKHEHRSVVVQPYKASEHMQTAIEAKNLTMKFGDFTAVNNVSFTIGKGEIFGFLGSNGCGKSTTMKMLTGLLPQTSGEAWLLGSPLVANDINTRYRVGYMSQSFSLYTELTVRQNLTLHAKLFKVASNVLNSRVDEMLNRFALSHHQHSLPNDLPLGIRQRLSLAVAMVHRPEVLILDEPTSGVDPVARDNFWQLLISLARKDGVTIFISTHFMNEAVRCDRISLMHAGEVLVTDTPQAIKASKSADTLEQAFIDYLVEAQTPENQTQNTEQSAPEGVSADKATPPNKRAKGLRRLLSYASRETLELIRDPIRLTMSFLGSMVLMVVIGYGITMDVDDLSYAVFDRDQTSTSLNYRSALSARAISMNSQSLPAMPIWTGE</sequence>
<evidence type="ECO:0000256" key="1">
    <source>
        <dbReference type="ARBA" id="ARBA00022741"/>
    </source>
</evidence>
<evidence type="ECO:0000256" key="3">
    <source>
        <dbReference type="SAM" id="MobiDB-lite"/>
    </source>
</evidence>
<evidence type="ECO:0000256" key="2">
    <source>
        <dbReference type="ARBA" id="ARBA00022840"/>
    </source>
</evidence>
<dbReference type="PANTHER" id="PTHR43038:SF4">
    <property type="entry name" value="RIBOSOME-ASSOCIATED ATPASE"/>
    <property type="match status" value="1"/>
</dbReference>
<dbReference type="InterPro" id="IPR027417">
    <property type="entry name" value="P-loop_NTPase"/>
</dbReference>
<protein>
    <submittedName>
        <fullName evidence="5">ABC transporter ATP-binding protein</fullName>
    </submittedName>
</protein>